<name>A0A6J4TR28_9ACTN</name>
<dbReference type="EMBL" id="CADCVO010000615">
    <property type="protein sequence ID" value="CAA9529229.1"/>
    <property type="molecule type" value="Genomic_DNA"/>
</dbReference>
<sequence length="129" mass="13635">MFERAAQVNARFTANACQPREIVAALEALGLAQRQITVLMPPPEPAPPAPGWGARLRGAIGRPAVTPTPPPAREIQITVHLGQDAALSDPVREVFRRFEATGIEHFGSTSTPNRAFGPGDQPPDGGAPD</sequence>
<organism evidence="2">
    <name type="scientific">uncultured Solirubrobacteraceae bacterium</name>
    <dbReference type="NCBI Taxonomy" id="1162706"/>
    <lineage>
        <taxon>Bacteria</taxon>
        <taxon>Bacillati</taxon>
        <taxon>Actinomycetota</taxon>
        <taxon>Thermoleophilia</taxon>
        <taxon>Solirubrobacterales</taxon>
        <taxon>Solirubrobacteraceae</taxon>
        <taxon>environmental samples</taxon>
    </lineage>
</organism>
<protein>
    <submittedName>
        <fullName evidence="2">Uncharacterized protein</fullName>
    </submittedName>
</protein>
<dbReference type="AlphaFoldDB" id="A0A6J4TR28"/>
<evidence type="ECO:0000256" key="1">
    <source>
        <dbReference type="SAM" id="MobiDB-lite"/>
    </source>
</evidence>
<evidence type="ECO:0000313" key="2">
    <source>
        <dbReference type="EMBL" id="CAA9529229.1"/>
    </source>
</evidence>
<feature type="compositionally biased region" description="Low complexity" evidence="1">
    <location>
        <begin position="117"/>
        <end position="129"/>
    </location>
</feature>
<accession>A0A6J4TR28</accession>
<reference evidence="2" key="1">
    <citation type="submission" date="2020-02" db="EMBL/GenBank/DDBJ databases">
        <authorList>
            <person name="Meier V. D."/>
        </authorList>
    </citation>
    <scope>NUCLEOTIDE SEQUENCE</scope>
    <source>
        <strain evidence="2">AVDCRST_MAG13</strain>
    </source>
</reference>
<gene>
    <name evidence="2" type="ORF">AVDCRST_MAG13-4016</name>
</gene>
<proteinExistence type="predicted"/>
<feature type="compositionally biased region" description="Pro residues" evidence="1">
    <location>
        <begin position="40"/>
        <end position="50"/>
    </location>
</feature>
<feature type="region of interest" description="Disordered" evidence="1">
    <location>
        <begin position="40"/>
        <end position="71"/>
    </location>
</feature>
<feature type="region of interest" description="Disordered" evidence="1">
    <location>
        <begin position="103"/>
        <end position="129"/>
    </location>
</feature>